<sequence>MLAYQPSSRHRVLPMDYLHWFDLMGVAVFAISGTLAAWRKQMDGFGVLVLATVTAIGGGSLRDVLLDVPVVWMNNNNYFIAIFSAALMTIVLLRKRLTIPNNTLQFFDAIGLAFFVIMGTQKALDHGTSYFVAVMMGTMSGVAGGMIRDVLCREIPMVFRGELYAFTCIFGGAVYILVQMAGATTLPAMLLGMSSLLALRLAAIKWQLTIPVFGKHTSDLGEP</sequence>
<evidence type="ECO:0000256" key="5">
    <source>
        <dbReference type="ARBA" id="ARBA00022989"/>
    </source>
</evidence>
<dbReference type="Pfam" id="PF03458">
    <property type="entry name" value="Gly_transporter"/>
    <property type="match status" value="2"/>
</dbReference>
<reference evidence="9 10" key="1">
    <citation type="submission" date="2016-10" db="EMBL/GenBank/DDBJ databases">
        <authorList>
            <person name="de Groot N.N."/>
        </authorList>
    </citation>
    <scope>NUCLEOTIDE SEQUENCE [LARGE SCALE GENOMIC DNA]</scope>
    <source>
        <strain evidence="9 10">CGMCC 1.3430</strain>
    </source>
</reference>
<feature type="transmembrane region" description="Helical" evidence="7">
    <location>
        <begin position="20"/>
        <end position="38"/>
    </location>
</feature>
<evidence type="ECO:0000256" key="2">
    <source>
        <dbReference type="ARBA" id="ARBA00008193"/>
    </source>
</evidence>
<comment type="similarity">
    <text evidence="2">Belongs to the UPF0126 family.</text>
</comment>
<keyword evidence="6 7" id="KW-0472">Membrane</keyword>
<evidence type="ECO:0000256" key="4">
    <source>
        <dbReference type="ARBA" id="ARBA00022692"/>
    </source>
</evidence>
<keyword evidence="4 7" id="KW-0812">Transmembrane</keyword>
<evidence type="ECO:0000313" key="10">
    <source>
        <dbReference type="Proteomes" id="UP000198773"/>
    </source>
</evidence>
<feature type="domain" description="Glycine transporter" evidence="8">
    <location>
        <begin position="20"/>
        <end position="92"/>
    </location>
</feature>
<evidence type="ECO:0000313" key="9">
    <source>
        <dbReference type="EMBL" id="SEA72749.1"/>
    </source>
</evidence>
<comment type="subcellular location">
    <subcellularLocation>
        <location evidence="1">Cell membrane</location>
        <topology evidence="1">Multi-pass membrane protein</topology>
    </subcellularLocation>
</comment>
<name>A0A1H4DJT6_ALKAM</name>
<dbReference type="Proteomes" id="UP000198773">
    <property type="component" value="Unassembled WGS sequence"/>
</dbReference>
<dbReference type="InterPro" id="IPR005115">
    <property type="entry name" value="Gly_transporter"/>
</dbReference>
<keyword evidence="5 7" id="KW-1133">Transmembrane helix</keyword>
<evidence type="ECO:0000256" key="7">
    <source>
        <dbReference type="SAM" id="Phobius"/>
    </source>
</evidence>
<protein>
    <submittedName>
        <fullName evidence="9">Uncharacterized membrane protein YeiH</fullName>
    </submittedName>
</protein>
<evidence type="ECO:0000256" key="3">
    <source>
        <dbReference type="ARBA" id="ARBA00022475"/>
    </source>
</evidence>
<dbReference type="PANTHER" id="PTHR30506:SF3">
    <property type="entry name" value="UPF0126 INNER MEMBRANE PROTEIN YADS-RELATED"/>
    <property type="match status" value="1"/>
</dbReference>
<feature type="transmembrane region" description="Helical" evidence="7">
    <location>
        <begin position="77"/>
        <end position="94"/>
    </location>
</feature>
<feature type="transmembrane region" description="Helical" evidence="7">
    <location>
        <begin position="106"/>
        <end position="124"/>
    </location>
</feature>
<feature type="transmembrane region" description="Helical" evidence="7">
    <location>
        <begin position="130"/>
        <end position="151"/>
    </location>
</feature>
<evidence type="ECO:0000256" key="1">
    <source>
        <dbReference type="ARBA" id="ARBA00004651"/>
    </source>
</evidence>
<gene>
    <name evidence="9" type="ORF">SAMN04488051_105283</name>
</gene>
<organism evidence="9 10">
    <name type="scientific">Alkalimonas amylolytica</name>
    <dbReference type="NCBI Taxonomy" id="152573"/>
    <lineage>
        <taxon>Bacteria</taxon>
        <taxon>Pseudomonadati</taxon>
        <taxon>Pseudomonadota</taxon>
        <taxon>Gammaproteobacteria</taxon>
        <taxon>Alkalimonas</taxon>
    </lineage>
</organism>
<dbReference type="RefSeq" id="WP_425426623.1">
    <property type="nucleotide sequence ID" value="NZ_FNRM01000005.1"/>
</dbReference>
<evidence type="ECO:0000259" key="8">
    <source>
        <dbReference type="Pfam" id="PF03458"/>
    </source>
</evidence>
<dbReference type="EMBL" id="FNRM01000005">
    <property type="protein sequence ID" value="SEA72749.1"/>
    <property type="molecule type" value="Genomic_DNA"/>
</dbReference>
<feature type="domain" description="Glycine transporter" evidence="8">
    <location>
        <begin position="106"/>
        <end position="178"/>
    </location>
</feature>
<keyword evidence="3" id="KW-1003">Cell membrane</keyword>
<dbReference type="GO" id="GO:0005886">
    <property type="term" value="C:plasma membrane"/>
    <property type="evidence" value="ECO:0007669"/>
    <property type="project" value="UniProtKB-SubCell"/>
</dbReference>
<evidence type="ECO:0000256" key="6">
    <source>
        <dbReference type="ARBA" id="ARBA00023136"/>
    </source>
</evidence>
<feature type="transmembrane region" description="Helical" evidence="7">
    <location>
        <begin position="163"/>
        <end position="182"/>
    </location>
</feature>
<proteinExistence type="inferred from homology"/>
<dbReference type="AlphaFoldDB" id="A0A1H4DJT6"/>
<dbReference type="PANTHER" id="PTHR30506">
    <property type="entry name" value="INNER MEMBRANE PROTEIN"/>
    <property type="match status" value="1"/>
</dbReference>
<keyword evidence="10" id="KW-1185">Reference proteome</keyword>
<accession>A0A1H4DJT6</accession>
<feature type="transmembrane region" description="Helical" evidence="7">
    <location>
        <begin position="45"/>
        <end position="65"/>
    </location>
</feature>